<feature type="region of interest" description="Disordered" evidence="1">
    <location>
        <begin position="189"/>
        <end position="263"/>
    </location>
</feature>
<reference evidence="2" key="1">
    <citation type="submission" date="2023-04" db="EMBL/GenBank/DDBJ databases">
        <title>Phytophthora fragariaefolia NBRC 109709.</title>
        <authorList>
            <person name="Ichikawa N."/>
            <person name="Sato H."/>
            <person name="Tonouchi N."/>
        </authorList>
    </citation>
    <scope>NUCLEOTIDE SEQUENCE</scope>
    <source>
        <strain evidence="2">NBRC 109709</strain>
    </source>
</reference>
<organism evidence="2 3">
    <name type="scientific">Phytophthora fragariaefolia</name>
    <dbReference type="NCBI Taxonomy" id="1490495"/>
    <lineage>
        <taxon>Eukaryota</taxon>
        <taxon>Sar</taxon>
        <taxon>Stramenopiles</taxon>
        <taxon>Oomycota</taxon>
        <taxon>Peronosporomycetes</taxon>
        <taxon>Peronosporales</taxon>
        <taxon>Peronosporaceae</taxon>
        <taxon>Phytophthora</taxon>
    </lineage>
</organism>
<comment type="caution">
    <text evidence="2">The sequence shown here is derived from an EMBL/GenBank/DDBJ whole genome shotgun (WGS) entry which is preliminary data.</text>
</comment>
<feature type="region of interest" description="Disordered" evidence="1">
    <location>
        <begin position="281"/>
        <end position="317"/>
    </location>
</feature>
<dbReference type="OrthoDB" id="77486at2759"/>
<accession>A0A9W7CR47</accession>
<dbReference type="EMBL" id="BSXT01001178">
    <property type="protein sequence ID" value="GMF39614.1"/>
    <property type="molecule type" value="Genomic_DNA"/>
</dbReference>
<name>A0A9W7CR47_9STRA</name>
<keyword evidence="3" id="KW-1185">Reference proteome</keyword>
<dbReference type="Proteomes" id="UP001165121">
    <property type="component" value="Unassembled WGS sequence"/>
</dbReference>
<feature type="compositionally biased region" description="Basic and acidic residues" evidence="1">
    <location>
        <begin position="189"/>
        <end position="200"/>
    </location>
</feature>
<proteinExistence type="predicted"/>
<sequence>MERCSLRGVLGGYRALYRGVCRAEALRSKALTLLHAAEEEEQEEQDKCTTCAGVGGELLRDDSDGCLYCRSCYDEYYAGGKEVAAADVAMEEQDEAVEDAAEVDAGDDIGADELVQERQIVENGVELVAGSGGDGEVEVDTSVQLDEVATTAPMGDQEDVEQDRVRYDRVELGSLADFLAGKLHVEERVDQVETQDREPSADEEPLAPLSVDVSQAEGVPDQEPATDHSAESAETDVPATEPAREEDPRSDEDVAAVGAVPTKHQYSVADLLELRKQSPTECPAVLLPCPVRDDGTTPTPRFKASSSKKSSAKKSAR</sequence>
<protein>
    <submittedName>
        <fullName evidence="2">Unnamed protein product</fullName>
    </submittedName>
</protein>
<evidence type="ECO:0000313" key="3">
    <source>
        <dbReference type="Proteomes" id="UP001165121"/>
    </source>
</evidence>
<dbReference type="AlphaFoldDB" id="A0A9W7CR47"/>
<evidence type="ECO:0000256" key="1">
    <source>
        <dbReference type="SAM" id="MobiDB-lite"/>
    </source>
</evidence>
<evidence type="ECO:0000313" key="2">
    <source>
        <dbReference type="EMBL" id="GMF39614.1"/>
    </source>
</evidence>
<gene>
    <name evidence="2" type="ORF">Pfra01_001183800</name>
</gene>